<dbReference type="EMBL" id="LORN02000014">
    <property type="protein sequence ID" value="PNN29327.1"/>
    <property type="molecule type" value="Genomic_DNA"/>
</dbReference>
<protein>
    <submittedName>
        <fullName evidence="1">Uncharacterized protein</fullName>
    </submittedName>
</protein>
<comment type="caution">
    <text evidence="1">The sequence shown here is derived from an EMBL/GenBank/DDBJ whole genome shotgun (WGS) entry which is preliminary data.</text>
</comment>
<accession>A0A2K0AWB9</accession>
<dbReference type="RefSeq" id="WP_002502277.1">
    <property type="nucleotide sequence ID" value="NZ_CAXORH010000009.1"/>
</dbReference>
<organism evidence="1 2">
    <name type="scientific">Staphylococcus haemolyticus</name>
    <dbReference type="NCBI Taxonomy" id="1283"/>
    <lineage>
        <taxon>Bacteria</taxon>
        <taxon>Bacillati</taxon>
        <taxon>Bacillota</taxon>
        <taxon>Bacilli</taxon>
        <taxon>Bacillales</taxon>
        <taxon>Staphylococcaceae</taxon>
        <taxon>Staphylococcus</taxon>
    </lineage>
</organism>
<sequence>MKTLSKEQTKNIMYQLYADRIGSKENLTFDERFNRDRAIIKVLFERWGMEPEENDKLAGSLALMYRRVFKTYGDARNLLDAMDGDMQNLAKFSREDDLNDLFLLQKSINELIEKIKEQHEDYIIFYK</sequence>
<evidence type="ECO:0000313" key="2">
    <source>
        <dbReference type="Proteomes" id="UP000053523"/>
    </source>
</evidence>
<dbReference type="Proteomes" id="UP000053523">
    <property type="component" value="Unassembled WGS sequence"/>
</dbReference>
<reference evidence="1 2" key="1">
    <citation type="submission" date="2017-12" db="EMBL/GenBank/DDBJ databases">
        <title>FDA dAtabase for Regulatory Grade micrObial Sequences (FDA-ARGOS): Supporting development and validation of Infectious Disease Dx tests.</title>
        <authorList>
            <person name="Hoffmann M."/>
            <person name="Allard M."/>
            <person name="Evans P."/>
            <person name="Brown E."/>
            <person name="Tallon L."/>
            <person name="Sadzewicz L."/>
            <person name="Sengamalay N."/>
            <person name="Ott S."/>
            <person name="Godinez A."/>
            <person name="Nagaraj S."/>
            <person name="Vavikolanu K."/>
            <person name="Aluvathingal J."/>
            <person name="Nadendla S."/>
            <person name="Sichtig H."/>
        </authorList>
    </citation>
    <scope>NUCLEOTIDE SEQUENCE [LARGE SCALE GENOMIC DNA]</scope>
    <source>
        <strain evidence="1 2">FDAARGOS_148</strain>
    </source>
</reference>
<dbReference type="AlphaFoldDB" id="A0A2K0AWB9"/>
<evidence type="ECO:0000313" key="1">
    <source>
        <dbReference type="EMBL" id="PNN29327.1"/>
    </source>
</evidence>
<proteinExistence type="predicted"/>
<name>A0A2K0AWB9_STAHA</name>
<gene>
    <name evidence="1" type="ORF">AL503_004260</name>
</gene>